<reference evidence="2 3" key="1">
    <citation type="journal article" date="2016" name="Genome Announc.">
        <title>Complete Genome Sequence of Methylobacterium populi P-1M, Isolated from Pink-Pigmented Household Biofilm.</title>
        <authorList>
            <person name="Morohoshi T."/>
            <person name="Ikeda T."/>
        </authorList>
    </citation>
    <scope>NUCLEOTIDE SEQUENCE [LARGE SCALE GENOMIC DNA]</scope>
    <source>
        <strain evidence="2 3">P-1M</strain>
    </source>
</reference>
<organism evidence="2 3">
    <name type="scientific">Methylorubrum populi</name>
    <dbReference type="NCBI Taxonomy" id="223967"/>
    <lineage>
        <taxon>Bacteria</taxon>
        <taxon>Pseudomonadati</taxon>
        <taxon>Pseudomonadota</taxon>
        <taxon>Alphaproteobacteria</taxon>
        <taxon>Hyphomicrobiales</taxon>
        <taxon>Methylobacteriaceae</taxon>
        <taxon>Methylorubrum</taxon>
    </lineage>
</organism>
<feature type="compositionally biased region" description="Basic residues" evidence="1">
    <location>
        <begin position="80"/>
        <end position="91"/>
    </location>
</feature>
<protein>
    <submittedName>
        <fullName evidence="2">Uncharacterized protein</fullName>
    </submittedName>
</protein>
<sequence>MARPAGRLGRLKFVRETGAMARVGYRVRSRSPGGAPGSDIGNMPGDGPVRLAQGSAQTRRMPAPDGFLPKIPPRPEAGPARRRPRPTRYRPYRPPLDPEDEPAPSPLKPDALGEPCMRPSRFIS</sequence>
<dbReference type="EMBL" id="AP014809">
    <property type="protein sequence ID" value="BAU92837.1"/>
    <property type="molecule type" value="Genomic_DNA"/>
</dbReference>
<dbReference type="AlphaFoldDB" id="A0A160PHE2"/>
<evidence type="ECO:0000313" key="3">
    <source>
        <dbReference type="Proteomes" id="UP000218288"/>
    </source>
</evidence>
<feature type="region of interest" description="Disordered" evidence="1">
    <location>
        <begin position="25"/>
        <end position="124"/>
    </location>
</feature>
<accession>A0A160PHE2</accession>
<dbReference type="Proteomes" id="UP000218288">
    <property type="component" value="Chromosome"/>
</dbReference>
<name>A0A160PHE2_9HYPH</name>
<proteinExistence type="predicted"/>
<evidence type="ECO:0000313" key="2">
    <source>
        <dbReference type="EMBL" id="BAU92837.1"/>
    </source>
</evidence>
<gene>
    <name evidence="2" type="ORF">MPPM_4232</name>
</gene>
<evidence type="ECO:0000256" key="1">
    <source>
        <dbReference type="SAM" id="MobiDB-lite"/>
    </source>
</evidence>